<reference evidence="1 2" key="1">
    <citation type="submission" date="2017-03" db="EMBL/GenBank/DDBJ databases">
        <title>Genomes of endolithic fungi from Antarctica.</title>
        <authorList>
            <person name="Coleine C."/>
            <person name="Masonjones S."/>
            <person name="Stajich J.E."/>
        </authorList>
    </citation>
    <scope>NUCLEOTIDE SEQUENCE [LARGE SCALE GENOMIC DNA]</scope>
    <source>
        <strain evidence="1 2">CCFEE 5187</strain>
    </source>
</reference>
<keyword evidence="2" id="KW-1185">Reference proteome</keyword>
<gene>
    <name evidence="1" type="ORF">B0A49_12193</name>
</gene>
<name>A0A4U0WCM7_9PEZI</name>
<dbReference type="STRING" id="331657.A0A4U0WCM7"/>
<dbReference type="OrthoDB" id="3903894at2759"/>
<evidence type="ECO:0000313" key="1">
    <source>
        <dbReference type="EMBL" id="TKA59175.1"/>
    </source>
</evidence>
<accession>A0A4U0WCM7</accession>
<organism evidence="1 2">
    <name type="scientific">Cryomyces minteri</name>
    <dbReference type="NCBI Taxonomy" id="331657"/>
    <lineage>
        <taxon>Eukaryota</taxon>
        <taxon>Fungi</taxon>
        <taxon>Dikarya</taxon>
        <taxon>Ascomycota</taxon>
        <taxon>Pezizomycotina</taxon>
        <taxon>Dothideomycetes</taxon>
        <taxon>Dothideomycetes incertae sedis</taxon>
        <taxon>Cryomyces</taxon>
    </lineage>
</organism>
<comment type="caution">
    <text evidence="1">The sequence shown here is derived from an EMBL/GenBank/DDBJ whole genome shotgun (WGS) entry which is preliminary data.</text>
</comment>
<dbReference type="EMBL" id="NAJN01002002">
    <property type="protein sequence ID" value="TKA59175.1"/>
    <property type="molecule type" value="Genomic_DNA"/>
</dbReference>
<evidence type="ECO:0008006" key="3">
    <source>
        <dbReference type="Google" id="ProtNLM"/>
    </source>
</evidence>
<protein>
    <recommendedName>
        <fullName evidence="3">Retrotransposon gag domain-containing protein</fullName>
    </recommendedName>
</protein>
<evidence type="ECO:0000313" key="2">
    <source>
        <dbReference type="Proteomes" id="UP000308768"/>
    </source>
</evidence>
<proteinExistence type="predicted"/>
<dbReference type="Proteomes" id="UP000308768">
    <property type="component" value="Unassembled WGS sequence"/>
</dbReference>
<dbReference type="AlphaFoldDB" id="A0A4U0WCM7"/>
<sequence length="261" mass="29871">MGKWDSKPYGKRPNGLLRPGDQLQLSYGIGDLQPAAGDQLQLSYGMEEDRTKEIHDTFAKFADEMRLLREEMAMRYGTQQAESAALRTDLETLRSLKPNATTSLQDTPSSTIPTIPTMESTTLRTNRSRAAFPDEEPFTGEDATLFPAFMVNLETKWLIDAGVYCSEEERVLYGFSRLRGKATKRILPWIQERLGGQHPLRTEDFRRILKQAFRDPDVRYKALSRLNRMKQGNQDVREFLSEFNQVLVEAGALDWDDNAKK</sequence>